<name>A0A149PBX9_9BURK</name>
<dbReference type="GO" id="GO:0015288">
    <property type="term" value="F:porin activity"/>
    <property type="evidence" value="ECO:0007669"/>
    <property type="project" value="InterPro"/>
</dbReference>
<dbReference type="OrthoDB" id="5755240at2"/>
<protein>
    <submittedName>
        <fullName evidence="3">Uncharacterized protein</fullName>
    </submittedName>
</protein>
<keyword evidence="2" id="KW-0732">Signal</keyword>
<comment type="caution">
    <text evidence="3">The sequence shown here is derived from an EMBL/GenBank/DDBJ whole genome shotgun (WGS) entry which is preliminary data.</text>
</comment>
<dbReference type="GO" id="GO:0016020">
    <property type="term" value="C:membrane"/>
    <property type="evidence" value="ECO:0007669"/>
    <property type="project" value="InterPro"/>
</dbReference>
<dbReference type="InterPro" id="IPR038673">
    <property type="entry name" value="OprB_sf"/>
</dbReference>
<evidence type="ECO:0000313" key="3">
    <source>
        <dbReference type="EMBL" id="KXU82545.1"/>
    </source>
</evidence>
<dbReference type="STRING" id="1399968.CI15_34055"/>
<sequence>MRHLIDTESRRWPRPIAIAAALALAGGLAPPAIAQALPGSADEPTVAEATPATAEAATKDAANGAAHDVTPTVPLYPDLLDGTLSAGGDLLDDETPQRGFFRAPTMLDPWFAWKRELREKYGFSFGGSWMVLWQNYSSSPIDQFNAVGSKLTLNFSYDLLNRNQPNALAIDMAVEDRRALGTNLPPLQAGLGAGSAVPTAATYGQFDMGITQLYVRQNLFENRFQYTIGKVFAPNFIDAYPFFDDNRQFLSQSFSTSPSIASPLRGFGAVAAWYPTSTGLYIKPGIFTSNSSDTGSTINDFFSKNEHFYMLEVGLSSLARSGTPIQARGPMDSDNIHLTGWYKNPQEEIGMPRAYGVAFNANYTVGNNLMWFTRAGWSDGWLIDRAAAVGLGWRPTQQHNDLFGVAVGWARPANHVLDSQYTGEIFYRFQVTPNFAITPDFQAVVHPALNPGTNVLWVVSMRSRIVF</sequence>
<feature type="signal peptide" evidence="2">
    <location>
        <begin position="1"/>
        <end position="34"/>
    </location>
</feature>
<accession>A0A149PBX9</accession>
<dbReference type="AlphaFoldDB" id="A0A149PBX9"/>
<evidence type="ECO:0000256" key="2">
    <source>
        <dbReference type="RuleBase" id="RU363072"/>
    </source>
</evidence>
<keyword evidence="4" id="KW-1185">Reference proteome</keyword>
<dbReference type="Gene3D" id="2.40.160.180">
    <property type="entry name" value="Carbohydrate-selective porin OprB"/>
    <property type="match status" value="1"/>
</dbReference>
<evidence type="ECO:0000313" key="4">
    <source>
        <dbReference type="Proteomes" id="UP000075613"/>
    </source>
</evidence>
<dbReference type="GO" id="GO:0008643">
    <property type="term" value="P:carbohydrate transport"/>
    <property type="evidence" value="ECO:0007669"/>
    <property type="project" value="InterPro"/>
</dbReference>
<feature type="chain" id="PRO_5007358232" evidence="2">
    <location>
        <begin position="35"/>
        <end position="467"/>
    </location>
</feature>
<dbReference type="EMBL" id="LRBG01000039">
    <property type="protein sequence ID" value="KXU82545.1"/>
    <property type="molecule type" value="Genomic_DNA"/>
</dbReference>
<dbReference type="Proteomes" id="UP000075613">
    <property type="component" value="Unassembled WGS sequence"/>
</dbReference>
<reference evidence="3 4" key="1">
    <citation type="journal article" date="2015" name="Int. J. Syst. Evol. Microbiol.">
        <title>Burkholderia monticola sp. nov., isolated from mountain soil.</title>
        <authorList>
            <person name="Baek I."/>
            <person name="Seo B."/>
            <person name="Lee I."/>
            <person name="Yi H."/>
            <person name="Chun J."/>
        </authorList>
    </citation>
    <scope>NUCLEOTIDE SEQUENCE [LARGE SCALE GENOMIC DNA]</scope>
    <source>
        <strain evidence="3 4">JC2948</strain>
    </source>
</reference>
<comment type="similarity">
    <text evidence="1 2">Belongs to the OprB family.</text>
</comment>
<dbReference type="RefSeq" id="WP_062137842.1">
    <property type="nucleotide sequence ID" value="NZ_LRBG01000039.1"/>
</dbReference>
<evidence type="ECO:0000256" key="1">
    <source>
        <dbReference type="ARBA" id="ARBA00008769"/>
    </source>
</evidence>
<organism evidence="3 4">
    <name type="scientific">Paraburkholderia monticola</name>
    <dbReference type="NCBI Taxonomy" id="1399968"/>
    <lineage>
        <taxon>Bacteria</taxon>
        <taxon>Pseudomonadati</taxon>
        <taxon>Pseudomonadota</taxon>
        <taxon>Betaproteobacteria</taxon>
        <taxon>Burkholderiales</taxon>
        <taxon>Burkholderiaceae</taxon>
        <taxon>Paraburkholderia</taxon>
    </lineage>
</organism>
<proteinExistence type="inferred from homology"/>
<dbReference type="Pfam" id="PF04966">
    <property type="entry name" value="OprB"/>
    <property type="match status" value="1"/>
</dbReference>
<gene>
    <name evidence="3" type="ORF">CI15_34055</name>
</gene>
<dbReference type="InterPro" id="IPR007049">
    <property type="entry name" value="Carb-sel_porin_OprB"/>
</dbReference>